<evidence type="ECO:0000313" key="1">
    <source>
        <dbReference type="EMBL" id="TGK12121.1"/>
    </source>
</evidence>
<accession>A0A4R9GIA3</accession>
<dbReference type="EMBL" id="RQET01000004">
    <property type="protein sequence ID" value="TGK12121.1"/>
    <property type="molecule type" value="Genomic_DNA"/>
</dbReference>
<reference evidence="1" key="1">
    <citation type="journal article" date="2019" name="PLoS Negl. Trop. Dis.">
        <title>Revisiting the worldwide diversity of Leptospira species in the environment.</title>
        <authorList>
            <person name="Vincent A.T."/>
            <person name="Schiettekatte O."/>
            <person name="Bourhy P."/>
            <person name="Veyrier F.J."/>
            <person name="Picardeau M."/>
        </authorList>
    </citation>
    <scope>NUCLEOTIDE SEQUENCE [LARGE SCALE GENOMIC DNA]</scope>
    <source>
        <strain evidence="1">SSW15</strain>
    </source>
</reference>
<dbReference type="Proteomes" id="UP000298458">
    <property type="component" value="Unassembled WGS sequence"/>
</dbReference>
<dbReference type="AlphaFoldDB" id="A0A4R9GIA3"/>
<dbReference type="RefSeq" id="WP_135767524.1">
    <property type="nucleotide sequence ID" value="NZ_RQET01000004.1"/>
</dbReference>
<dbReference type="OrthoDB" id="327034at2"/>
<sequence>MPFPLKEFQTFQKFGSANHHPENPWALVYLLLDFLSSGDGALNAVQESWMKGFSPALPEEKRKEAADKMLVLADGLLDCLREWKETAEEEGSEAVMEEVLELGEAVLLETQEMGEFSRIVREEAVEILSDLCGACGVPIPKNGYRKIDLSLFEDSEIAEEVEEWIVALTSFDNAKEASDLEAGILVLFVKIFLFYIFFN</sequence>
<protein>
    <submittedName>
        <fullName evidence="1">Uncharacterized protein</fullName>
    </submittedName>
</protein>
<proteinExistence type="predicted"/>
<evidence type="ECO:0000313" key="2">
    <source>
        <dbReference type="Proteomes" id="UP000298458"/>
    </source>
</evidence>
<organism evidence="1 2">
    <name type="scientific">Leptospira fletcheri</name>
    <dbReference type="NCBI Taxonomy" id="2484981"/>
    <lineage>
        <taxon>Bacteria</taxon>
        <taxon>Pseudomonadati</taxon>
        <taxon>Spirochaetota</taxon>
        <taxon>Spirochaetia</taxon>
        <taxon>Leptospirales</taxon>
        <taxon>Leptospiraceae</taxon>
        <taxon>Leptospira</taxon>
    </lineage>
</organism>
<keyword evidence="2" id="KW-1185">Reference proteome</keyword>
<comment type="caution">
    <text evidence="1">The sequence shown here is derived from an EMBL/GenBank/DDBJ whole genome shotgun (WGS) entry which is preliminary data.</text>
</comment>
<name>A0A4R9GIA3_9LEPT</name>
<gene>
    <name evidence="1" type="ORF">EHO60_07580</name>
</gene>